<keyword evidence="3 7" id="KW-0808">Transferase</keyword>
<name>A0A0A8E6U2_MESFC</name>
<dbReference type="InterPro" id="IPR029063">
    <property type="entry name" value="SAM-dependent_MTases_sf"/>
</dbReference>
<dbReference type="STRING" id="743971.MYF_02225"/>
<dbReference type="Pfam" id="PF05175">
    <property type="entry name" value="MTS"/>
    <property type="match status" value="1"/>
</dbReference>
<evidence type="ECO:0000313" key="7">
    <source>
        <dbReference type="EMBL" id="AJC49945.1"/>
    </source>
</evidence>
<dbReference type="GO" id="GO:0032259">
    <property type="term" value="P:methylation"/>
    <property type="evidence" value="ECO:0007669"/>
    <property type="project" value="UniProtKB-KW"/>
</dbReference>
<dbReference type="PROSITE" id="PS00092">
    <property type="entry name" value="N6_MTASE"/>
    <property type="match status" value="1"/>
</dbReference>
<dbReference type="RefSeq" id="WP_002557785.1">
    <property type="nucleotide sequence ID" value="NZ_CP007585.1"/>
</dbReference>
<dbReference type="KEGG" id="mfq:MYF_02225"/>
<dbReference type="GO" id="GO:0102559">
    <property type="term" value="F:peptide chain release factor N(5)-glutamine methyltransferase activity"/>
    <property type="evidence" value="ECO:0007669"/>
    <property type="project" value="UniProtKB-EC"/>
</dbReference>
<dbReference type="InterPro" id="IPR050320">
    <property type="entry name" value="N5-glutamine_MTase"/>
</dbReference>
<keyword evidence="4" id="KW-0949">S-adenosyl-L-methionine</keyword>
<dbReference type="PANTHER" id="PTHR18895:SF74">
    <property type="entry name" value="MTRF1L RELEASE FACTOR GLUTAMINE METHYLTRANSFERASE"/>
    <property type="match status" value="1"/>
</dbReference>
<dbReference type="InterPro" id="IPR002052">
    <property type="entry name" value="DNA_methylase_N6_adenine_CS"/>
</dbReference>
<dbReference type="InterPro" id="IPR004556">
    <property type="entry name" value="HemK-like"/>
</dbReference>
<protein>
    <recommendedName>
        <fullName evidence="1">peptide chain release factor N(5)-glutamine methyltransferase</fullName>
        <ecNumber evidence="1">2.1.1.297</ecNumber>
    </recommendedName>
</protein>
<dbReference type="NCBIfam" id="TIGR00536">
    <property type="entry name" value="hemK_fam"/>
    <property type="match status" value="1"/>
</dbReference>
<dbReference type="OrthoDB" id="9800643at2"/>
<proteinExistence type="predicted"/>
<evidence type="ECO:0000256" key="5">
    <source>
        <dbReference type="ARBA" id="ARBA00048391"/>
    </source>
</evidence>
<reference evidence="7 8" key="1">
    <citation type="journal article" date="2015" name="Genome Announc.">
        <title>Complete Genome Sequence of Mycoplasma flocculare Strain Ms42T (ATCC 27399T).</title>
        <authorList>
            <person name="Calcutt M.J."/>
            <person name="Foecking M.F."/>
            <person name="Heidari M.B."/>
            <person name="McIntosh M.A."/>
        </authorList>
    </citation>
    <scope>NUCLEOTIDE SEQUENCE [LARGE SCALE GENOMIC DNA]</scope>
    <source>
        <strain evidence="8">ATCC 27399</strain>
    </source>
</reference>
<dbReference type="AlphaFoldDB" id="A0A0A8E6U2"/>
<dbReference type="HOGENOM" id="CLU_018398_3_2_14"/>
<evidence type="ECO:0000256" key="3">
    <source>
        <dbReference type="ARBA" id="ARBA00022679"/>
    </source>
</evidence>
<dbReference type="CDD" id="cd02440">
    <property type="entry name" value="AdoMet_MTases"/>
    <property type="match status" value="1"/>
</dbReference>
<evidence type="ECO:0000256" key="4">
    <source>
        <dbReference type="ARBA" id="ARBA00022691"/>
    </source>
</evidence>
<evidence type="ECO:0000313" key="8">
    <source>
        <dbReference type="Proteomes" id="UP000031129"/>
    </source>
</evidence>
<keyword evidence="2 7" id="KW-0489">Methyltransferase</keyword>
<gene>
    <name evidence="7" type="primary">prmC</name>
    <name evidence="7" type="ORF">MYF_02225</name>
</gene>
<sequence>MATTKRKLELLKEKQRYNLPLEITKLENLKLELGYPVQKIIGFIEMENVRIFLDQKVFIPRYETQELILRVKKIIKKGDLVLDLCCGSGFIGIALAKFIDAKLTLSDINDDAILQTKLNAKYNNVKLNIIKSDLFKNIKKQKFNIIVSNPPYLKVEKLDNSVLDFEPKNALFSEPESFSFYEKIMKNINNFLAENGWVFFEIDYQSVNFFKKNYPNFIIENDINGKPRFAYWQKNSKKTKIS</sequence>
<feature type="domain" description="Methyltransferase small" evidence="6">
    <location>
        <begin position="77"/>
        <end position="161"/>
    </location>
</feature>
<accession>A0A0A8E6U2</accession>
<dbReference type="EMBL" id="CP007585">
    <property type="protein sequence ID" value="AJC49945.1"/>
    <property type="molecule type" value="Genomic_DNA"/>
</dbReference>
<dbReference type="EC" id="2.1.1.297" evidence="1"/>
<dbReference type="Gene3D" id="3.40.50.150">
    <property type="entry name" value="Vaccinia Virus protein VP39"/>
    <property type="match status" value="1"/>
</dbReference>
<evidence type="ECO:0000256" key="2">
    <source>
        <dbReference type="ARBA" id="ARBA00022603"/>
    </source>
</evidence>
<dbReference type="GO" id="GO:0003676">
    <property type="term" value="F:nucleic acid binding"/>
    <property type="evidence" value="ECO:0007669"/>
    <property type="project" value="InterPro"/>
</dbReference>
<dbReference type="InterPro" id="IPR007848">
    <property type="entry name" value="Small_mtfrase_dom"/>
</dbReference>
<dbReference type="SUPFAM" id="SSF53335">
    <property type="entry name" value="S-adenosyl-L-methionine-dependent methyltransferases"/>
    <property type="match status" value="1"/>
</dbReference>
<dbReference type="Proteomes" id="UP000031129">
    <property type="component" value="Chromosome"/>
</dbReference>
<evidence type="ECO:0000259" key="6">
    <source>
        <dbReference type="Pfam" id="PF05175"/>
    </source>
</evidence>
<organism evidence="7 8">
    <name type="scientific">Mesomycoplasma flocculare ATCC 27399</name>
    <dbReference type="NCBI Taxonomy" id="743971"/>
    <lineage>
        <taxon>Bacteria</taxon>
        <taxon>Bacillati</taxon>
        <taxon>Mycoplasmatota</taxon>
        <taxon>Mycoplasmoidales</taxon>
        <taxon>Metamycoplasmataceae</taxon>
        <taxon>Mesomycoplasma</taxon>
    </lineage>
</organism>
<comment type="catalytic activity">
    <reaction evidence="5">
        <text>L-glutaminyl-[peptide chain release factor] + S-adenosyl-L-methionine = N(5)-methyl-L-glutaminyl-[peptide chain release factor] + S-adenosyl-L-homocysteine + H(+)</text>
        <dbReference type="Rhea" id="RHEA:42896"/>
        <dbReference type="Rhea" id="RHEA-COMP:10271"/>
        <dbReference type="Rhea" id="RHEA-COMP:10272"/>
        <dbReference type="ChEBI" id="CHEBI:15378"/>
        <dbReference type="ChEBI" id="CHEBI:30011"/>
        <dbReference type="ChEBI" id="CHEBI:57856"/>
        <dbReference type="ChEBI" id="CHEBI:59789"/>
        <dbReference type="ChEBI" id="CHEBI:61891"/>
        <dbReference type="EC" id="2.1.1.297"/>
    </reaction>
</comment>
<keyword evidence="8" id="KW-1185">Reference proteome</keyword>
<dbReference type="PANTHER" id="PTHR18895">
    <property type="entry name" value="HEMK METHYLTRANSFERASE"/>
    <property type="match status" value="1"/>
</dbReference>
<evidence type="ECO:0000256" key="1">
    <source>
        <dbReference type="ARBA" id="ARBA00012771"/>
    </source>
</evidence>